<feature type="transmembrane region" description="Helical" evidence="1">
    <location>
        <begin position="12"/>
        <end position="36"/>
    </location>
</feature>
<evidence type="ECO:0000313" key="3">
    <source>
        <dbReference type="Proteomes" id="UP000192360"/>
    </source>
</evidence>
<dbReference type="STRING" id="504486.SAMN05660703_0077"/>
<reference evidence="2 3" key="1">
    <citation type="submission" date="2017-04" db="EMBL/GenBank/DDBJ databases">
        <authorList>
            <person name="Afonso C.L."/>
            <person name="Miller P.J."/>
            <person name="Scott M.A."/>
            <person name="Spackman E."/>
            <person name="Goraichik I."/>
            <person name="Dimitrov K.M."/>
            <person name="Suarez D.L."/>
            <person name="Swayne D.E."/>
        </authorList>
    </citation>
    <scope>NUCLEOTIDE SEQUENCE [LARGE SCALE GENOMIC DNA]</scope>
    <source>
        <strain evidence="2 3">DSM 21164</strain>
    </source>
</reference>
<dbReference type="Proteomes" id="UP000192360">
    <property type="component" value="Unassembled WGS sequence"/>
</dbReference>
<feature type="transmembrane region" description="Helical" evidence="1">
    <location>
        <begin position="86"/>
        <end position="104"/>
    </location>
</feature>
<protein>
    <recommendedName>
        <fullName evidence="4">DoxX protein</fullName>
    </recommendedName>
</protein>
<evidence type="ECO:0000313" key="2">
    <source>
        <dbReference type="EMBL" id="SMC31879.1"/>
    </source>
</evidence>
<keyword evidence="3" id="KW-1185">Reference proteome</keyword>
<gene>
    <name evidence="2" type="ORF">SAMN05660703_0077</name>
</gene>
<feature type="transmembrane region" description="Helical" evidence="1">
    <location>
        <begin position="56"/>
        <end position="79"/>
    </location>
</feature>
<dbReference type="RefSeq" id="WP_084059325.1">
    <property type="nucleotide sequence ID" value="NZ_FWXO01000001.1"/>
</dbReference>
<sequence>MKKIITSGIDKIKCNNLLSISIGLVYLLFGVLKFFTAVSPAEEIAVETIDKLTFGYLSNTTSIFLLAIWETCVGLFLLLNIQKKTILKLALIHMVFTFTPLLIIPEMTFSNSSLAPTLLGQYIFKNIIIIAALATLLKNEKHSSIKVFTNL</sequence>
<proteinExistence type="predicted"/>
<accession>A0A1W1Y6W6</accession>
<dbReference type="AlphaFoldDB" id="A0A1W1Y6W6"/>
<keyword evidence="1" id="KW-0812">Transmembrane</keyword>
<dbReference type="OrthoDB" id="265224at2"/>
<feature type="transmembrane region" description="Helical" evidence="1">
    <location>
        <begin position="119"/>
        <end position="137"/>
    </location>
</feature>
<evidence type="ECO:0000256" key="1">
    <source>
        <dbReference type="SAM" id="Phobius"/>
    </source>
</evidence>
<organism evidence="2 3">
    <name type="scientific">Cellulophaga tyrosinoxydans</name>
    <dbReference type="NCBI Taxonomy" id="504486"/>
    <lineage>
        <taxon>Bacteria</taxon>
        <taxon>Pseudomonadati</taxon>
        <taxon>Bacteroidota</taxon>
        <taxon>Flavobacteriia</taxon>
        <taxon>Flavobacteriales</taxon>
        <taxon>Flavobacteriaceae</taxon>
        <taxon>Cellulophaga</taxon>
    </lineage>
</organism>
<keyword evidence="1" id="KW-0472">Membrane</keyword>
<evidence type="ECO:0008006" key="4">
    <source>
        <dbReference type="Google" id="ProtNLM"/>
    </source>
</evidence>
<keyword evidence="1" id="KW-1133">Transmembrane helix</keyword>
<name>A0A1W1Y6W6_9FLAO</name>
<dbReference type="EMBL" id="FWXO01000001">
    <property type="protein sequence ID" value="SMC31879.1"/>
    <property type="molecule type" value="Genomic_DNA"/>
</dbReference>